<dbReference type="EMBL" id="VWXC01000001">
    <property type="protein sequence ID" value="NIG17339.1"/>
    <property type="molecule type" value="Genomic_DNA"/>
</dbReference>
<evidence type="ECO:0000313" key="2">
    <source>
        <dbReference type="Proteomes" id="UP001515780"/>
    </source>
</evidence>
<dbReference type="Gene3D" id="1.10.260.40">
    <property type="entry name" value="lambda repressor-like DNA-binding domains"/>
    <property type="match status" value="1"/>
</dbReference>
<dbReference type="SUPFAM" id="SSF47413">
    <property type="entry name" value="lambda repressor-like DNA-binding domains"/>
    <property type="match status" value="1"/>
</dbReference>
<evidence type="ECO:0000313" key="1">
    <source>
        <dbReference type="EMBL" id="NIG17339.1"/>
    </source>
</evidence>
<organism evidence="1 2">
    <name type="scientific">Candidatus Pantoea communis</name>
    <dbReference type="NCBI Taxonomy" id="2608354"/>
    <lineage>
        <taxon>Bacteria</taxon>
        <taxon>Pseudomonadati</taxon>
        <taxon>Pseudomonadota</taxon>
        <taxon>Gammaproteobacteria</taxon>
        <taxon>Enterobacterales</taxon>
        <taxon>Erwiniaceae</taxon>
        <taxon>Pantoea</taxon>
    </lineage>
</organism>
<evidence type="ECO:0008006" key="3">
    <source>
        <dbReference type="Google" id="ProtNLM"/>
    </source>
</evidence>
<gene>
    <name evidence="1" type="ORF">F3J37_01430</name>
</gene>
<comment type="caution">
    <text evidence="1">The sequence shown here is derived from an EMBL/GenBank/DDBJ whole genome shotgun (WGS) entry which is preliminary data.</text>
</comment>
<dbReference type="RefSeq" id="WP_166718824.1">
    <property type="nucleotide sequence ID" value="NZ_VWXC01000001.1"/>
</dbReference>
<name>A0ABX0RNN1_9GAMM</name>
<accession>A0ABX0RNN1</accession>
<keyword evidence="2" id="KW-1185">Reference proteome</keyword>
<protein>
    <recommendedName>
        <fullName evidence="3">Transcriptional regulator</fullName>
    </recommendedName>
</protein>
<dbReference type="InterPro" id="IPR010982">
    <property type="entry name" value="Lambda_DNA-bd_dom_sf"/>
</dbReference>
<sequence length="91" mass="10155">MHSLTALQCDPTTLFPERERCSVSTLFTRPDVSRLRQSLNVNSEQLASIIGVSPSLANGWINNTRKPLGPSRKLLCLLERHPSLADELKDL</sequence>
<dbReference type="InterPro" id="IPR001387">
    <property type="entry name" value="Cro/C1-type_HTH"/>
</dbReference>
<dbReference type="CDD" id="cd00093">
    <property type="entry name" value="HTH_XRE"/>
    <property type="match status" value="1"/>
</dbReference>
<reference evidence="1 2" key="1">
    <citation type="journal article" date="2019" name="bioRxiv">
        <title>Bacteria contribute to plant secondary compound degradation in a generalist herbivore system.</title>
        <authorList>
            <person name="Francoeur C.B."/>
            <person name="Khadempour L."/>
            <person name="Moreira-Soto R.D."/>
            <person name="Gotting K."/>
            <person name="Book A.J."/>
            <person name="Pinto-Tomas A.A."/>
            <person name="Keefover-Ring K."/>
            <person name="Currie C.R."/>
        </authorList>
    </citation>
    <scope>NUCLEOTIDE SEQUENCE [LARGE SCALE GENOMIC DNA]</scope>
    <source>
        <strain evidence="1">Al-1710</strain>
    </source>
</reference>
<dbReference type="Proteomes" id="UP001515780">
    <property type="component" value="Unassembled WGS sequence"/>
</dbReference>
<proteinExistence type="predicted"/>